<name>A0A1H1M9Q5_9MICO</name>
<evidence type="ECO:0000313" key="2">
    <source>
        <dbReference type="Proteomes" id="UP000182126"/>
    </source>
</evidence>
<dbReference type="Proteomes" id="UP000182126">
    <property type="component" value="Chromosome I"/>
</dbReference>
<proteinExistence type="predicted"/>
<evidence type="ECO:0000313" key="1">
    <source>
        <dbReference type="EMBL" id="SDR83488.1"/>
    </source>
</evidence>
<dbReference type="GeneID" id="43327319"/>
<dbReference type="EMBL" id="LT629770">
    <property type="protein sequence ID" value="SDR83488.1"/>
    <property type="molecule type" value="Genomic_DNA"/>
</dbReference>
<gene>
    <name evidence="1" type="ORF">SAMN04489809_0443</name>
</gene>
<organism evidence="1 2">
    <name type="scientific">Microbacterium paraoxydans</name>
    <dbReference type="NCBI Taxonomy" id="199592"/>
    <lineage>
        <taxon>Bacteria</taxon>
        <taxon>Bacillati</taxon>
        <taxon>Actinomycetota</taxon>
        <taxon>Actinomycetes</taxon>
        <taxon>Micrococcales</taxon>
        <taxon>Microbacteriaceae</taxon>
        <taxon>Microbacterium</taxon>
    </lineage>
</organism>
<reference evidence="1 2" key="1">
    <citation type="submission" date="2016-10" db="EMBL/GenBank/DDBJ databases">
        <authorList>
            <person name="de Groot N.N."/>
        </authorList>
    </citation>
    <scope>NUCLEOTIDE SEQUENCE [LARGE SCALE GENOMIC DNA]</scope>
    <source>
        <strain evidence="1 2">DSM 15019</strain>
    </source>
</reference>
<sequence>MTDIKTLIEKQKRMAEELVAEAEAYYEKVGPVEVETVFGDRPATFRVPFMHPSEFSELADRFAPRPGVAVDMPLWFNLDAVARNYPGVTLVIDGEVDDLFRVREKQAVYVWPELYPQMPPEDQKEFRMAVWGLNVWEPQQRREALLARKKEEAADA</sequence>
<protein>
    <submittedName>
        <fullName evidence="1">Uncharacterized protein</fullName>
    </submittedName>
</protein>
<dbReference type="RefSeq" id="WP_060922092.1">
    <property type="nucleotide sequence ID" value="NZ_LT629770.1"/>
</dbReference>
<dbReference type="AlphaFoldDB" id="A0A1H1M9Q5"/>
<accession>A0A1H1M9Q5</accession>